<dbReference type="Proteomes" id="UP000224006">
    <property type="component" value="Chromosome IX"/>
</dbReference>
<dbReference type="Gene3D" id="1.10.510.10">
    <property type="entry name" value="Transferase(Phosphotransferase) domain 1"/>
    <property type="match status" value="2"/>
</dbReference>
<feature type="compositionally biased region" description="Acidic residues" evidence="10">
    <location>
        <begin position="124"/>
        <end position="137"/>
    </location>
</feature>
<evidence type="ECO:0000256" key="9">
    <source>
        <dbReference type="PROSITE-ProRule" id="PRU10141"/>
    </source>
</evidence>
<comment type="caution">
    <text evidence="12">The sequence shown here is derived from an EMBL/GenBank/DDBJ whole genome shotgun (WGS) entry which is preliminary data.</text>
</comment>
<dbReference type="KEGG" id="bbes:BESB_013400"/>
<dbReference type="RefSeq" id="XP_029216737.1">
    <property type="nucleotide sequence ID" value="XM_029360070.1"/>
</dbReference>
<feature type="region of interest" description="Disordered" evidence="10">
    <location>
        <begin position="1576"/>
        <end position="1602"/>
    </location>
</feature>
<evidence type="ECO:0000256" key="4">
    <source>
        <dbReference type="ARBA" id="ARBA00022741"/>
    </source>
</evidence>
<evidence type="ECO:0000313" key="13">
    <source>
        <dbReference type="Proteomes" id="UP000224006"/>
    </source>
</evidence>
<feature type="region of interest" description="Disordered" evidence="10">
    <location>
        <begin position="1261"/>
        <end position="1300"/>
    </location>
</feature>
<dbReference type="STRING" id="94643.A0A2A9M2L2"/>
<feature type="compositionally biased region" description="Acidic residues" evidence="10">
    <location>
        <begin position="178"/>
        <end position="188"/>
    </location>
</feature>
<dbReference type="InterPro" id="IPR008271">
    <property type="entry name" value="Ser/Thr_kinase_AS"/>
</dbReference>
<feature type="compositionally biased region" description="Basic residues" evidence="10">
    <location>
        <begin position="522"/>
        <end position="538"/>
    </location>
</feature>
<dbReference type="GO" id="GO:0050684">
    <property type="term" value="P:regulation of mRNA processing"/>
    <property type="evidence" value="ECO:0007669"/>
    <property type="project" value="TreeGrafter"/>
</dbReference>
<feature type="region of interest" description="Disordered" evidence="10">
    <location>
        <begin position="86"/>
        <end position="268"/>
    </location>
</feature>
<feature type="compositionally biased region" description="Basic residues" evidence="10">
    <location>
        <begin position="1"/>
        <end position="15"/>
    </location>
</feature>
<feature type="region of interest" description="Disordered" evidence="10">
    <location>
        <begin position="690"/>
        <end position="764"/>
    </location>
</feature>
<evidence type="ECO:0000256" key="2">
    <source>
        <dbReference type="ARBA" id="ARBA00022527"/>
    </source>
</evidence>
<keyword evidence="4 9" id="KW-0547">Nucleotide-binding</keyword>
<evidence type="ECO:0000313" key="12">
    <source>
        <dbReference type="EMBL" id="PFH32728.1"/>
    </source>
</evidence>
<organism evidence="12 13">
    <name type="scientific">Besnoitia besnoiti</name>
    <name type="common">Apicomplexan protozoan</name>
    <dbReference type="NCBI Taxonomy" id="94643"/>
    <lineage>
        <taxon>Eukaryota</taxon>
        <taxon>Sar</taxon>
        <taxon>Alveolata</taxon>
        <taxon>Apicomplexa</taxon>
        <taxon>Conoidasida</taxon>
        <taxon>Coccidia</taxon>
        <taxon>Eucoccidiorida</taxon>
        <taxon>Eimeriorina</taxon>
        <taxon>Sarcocystidae</taxon>
        <taxon>Besnoitia</taxon>
    </lineage>
</organism>
<dbReference type="InterPro" id="IPR011009">
    <property type="entry name" value="Kinase-like_dom_sf"/>
</dbReference>
<evidence type="ECO:0000256" key="5">
    <source>
        <dbReference type="ARBA" id="ARBA00022777"/>
    </source>
</evidence>
<gene>
    <name evidence="12" type="ORF">BESB_013400</name>
</gene>
<dbReference type="Pfam" id="PF00069">
    <property type="entry name" value="Pkinase"/>
    <property type="match status" value="1"/>
</dbReference>
<dbReference type="VEuPathDB" id="ToxoDB:BESB_013400"/>
<feature type="region of interest" description="Disordered" evidence="10">
    <location>
        <begin position="1"/>
        <end position="65"/>
    </location>
</feature>
<dbReference type="EC" id="2.7.11.1" evidence="1"/>
<dbReference type="FunFam" id="1.10.510.10:FF:000275">
    <property type="entry name" value="SRSF protein kinase 2 isoform X3"/>
    <property type="match status" value="1"/>
</dbReference>
<feature type="compositionally biased region" description="Basic and acidic residues" evidence="10">
    <location>
        <begin position="546"/>
        <end position="561"/>
    </location>
</feature>
<feature type="binding site" evidence="9">
    <location>
        <position position="341"/>
    </location>
    <ligand>
        <name>ATP</name>
        <dbReference type="ChEBI" id="CHEBI:30616"/>
    </ligand>
</feature>
<dbReference type="SUPFAM" id="SSF56112">
    <property type="entry name" value="Protein kinase-like (PK-like)"/>
    <property type="match status" value="1"/>
</dbReference>
<dbReference type="EMBL" id="NWUJ01000010">
    <property type="protein sequence ID" value="PFH32728.1"/>
    <property type="molecule type" value="Genomic_DNA"/>
</dbReference>
<dbReference type="PANTHER" id="PTHR47634:SF9">
    <property type="entry name" value="PROTEIN KINASE DOMAIN-CONTAINING PROTEIN-RELATED"/>
    <property type="match status" value="1"/>
</dbReference>
<dbReference type="GeneID" id="40306402"/>
<comment type="catalytic activity">
    <reaction evidence="8">
        <text>L-seryl-[protein] + ATP = O-phospho-L-seryl-[protein] + ADP + H(+)</text>
        <dbReference type="Rhea" id="RHEA:17989"/>
        <dbReference type="Rhea" id="RHEA-COMP:9863"/>
        <dbReference type="Rhea" id="RHEA-COMP:11604"/>
        <dbReference type="ChEBI" id="CHEBI:15378"/>
        <dbReference type="ChEBI" id="CHEBI:29999"/>
        <dbReference type="ChEBI" id="CHEBI:30616"/>
        <dbReference type="ChEBI" id="CHEBI:83421"/>
        <dbReference type="ChEBI" id="CHEBI:456216"/>
        <dbReference type="EC" id="2.7.11.1"/>
    </reaction>
</comment>
<evidence type="ECO:0000256" key="6">
    <source>
        <dbReference type="ARBA" id="ARBA00022840"/>
    </source>
</evidence>
<dbReference type="Gene3D" id="3.30.200.20">
    <property type="entry name" value="Phosphorylase Kinase, domain 1"/>
    <property type="match status" value="1"/>
</dbReference>
<evidence type="ECO:0000256" key="7">
    <source>
        <dbReference type="ARBA" id="ARBA00047899"/>
    </source>
</evidence>
<feature type="region of interest" description="Disordered" evidence="10">
    <location>
        <begin position="1406"/>
        <end position="1440"/>
    </location>
</feature>
<dbReference type="InterPro" id="IPR051334">
    <property type="entry name" value="SRPK"/>
</dbReference>
<evidence type="ECO:0000259" key="11">
    <source>
        <dbReference type="PROSITE" id="PS50011"/>
    </source>
</evidence>
<feature type="compositionally biased region" description="Low complexity" evidence="10">
    <location>
        <begin position="1409"/>
        <end position="1418"/>
    </location>
</feature>
<reference evidence="12 13" key="1">
    <citation type="submission" date="2017-09" db="EMBL/GenBank/DDBJ databases">
        <title>Genome sequencing of Besnoitia besnoiti strain Bb-Ger1.</title>
        <authorList>
            <person name="Schares G."/>
            <person name="Venepally P."/>
            <person name="Lorenzi H.A."/>
        </authorList>
    </citation>
    <scope>NUCLEOTIDE SEQUENCE [LARGE SCALE GENOMIC DNA]</scope>
    <source>
        <strain evidence="12 13">Bb-Ger1</strain>
    </source>
</reference>
<dbReference type="GO" id="GO:0000245">
    <property type="term" value="P:spliceosomal complex assembly"/>
    <property type="evidence" value="ECO:0007669"/>
    <property type="project" value="TreeGrafter"/>
</dbReference>
<keyword evidence="3" id="KW-0808">Transferase</keyword>
<feature type="compositionally biased region" description="Basic residues" evidence="10">
    <location>
        <begin position="704"/>
        <end position="715"/>
    </location>
</feature>
<name>A0A2A9M2L2_BESBE</name>
<feature type="domain" description="Protein kinase" evidence="11">
    <location>
        <begin position="310"/>
        <end position="1032"/>
    </location>
</feature>
<feature type="compositionally biased region" description="Low complexity" evidence="10">
    <location>
        <begin position="23"/>
        <end position="36"/>
    </location>
</feature>
<dbReference type="GO" id="GO:0005524">
    <property type="term" value="F:ATP binding"/>
    <property type="evidence" value="ECO:0007669"/>
    <property type="project" value="UniProtKB-UniRule"/>
</dbReference>
<evidence type="ECO:0000256" key="1">
    <source>
        <dbReference type="ARBA" id="ARBA00012513"/>
    </source>
</evidence>
<dbReference type="PROSITE" id="PS00108">
    <property type="entry name" value="PROTEIN_KINASE_ST"/>
    <property type="match status" value="1"/>
</dbReference>
<keyword evidence="6 9" id="KW-0067">ATP-binding</keyword>
<evidence type="ECO:0000256" key="3">
    <source>
        <dbReference type="ARBA" id="ARBA00022679"/>
    </source>
</evidence>
<evidence type="ECO:0000256" key="10">
    <source>
        <dbReference type="SAM" id="MobiDB-lite"/>
    </source>
</evidence>
<proteinExistence type="predicted"/>
<feature type="compositionally biased region" description="Acidic residues" evidence="10">
    <location>
        <begin position="562"/>
        <end position="580"/>
    </location>
</feature>
<feature type="compositionally biased region" description="Low complexity" evidence="10">
    <location>
        <begin position="1586"/>
        <end position="1598"/>
    </location>
</feature>
<keyword evidence="5 12" id="KW-0418">Kinase</keyword>
<keyword evidence="13" id="KW-1185">Reference proteome</keyword>
<dbReference type="PANTHER" id="PTHR47634">
    <property type="entry name" value="PROTEIN KINASE DOMAIN-CONTAINING PROTEIN-RELATED"/>
    <property type="match status" value="1"/>
</dbReference>
<feature type="compositionally biased region" description="Acidic residues" evidence="10">
    <location>
        <begin position="195"/>
        <end position="213"/>
    </location>
</feature>
<dbReference type="PROSITE" id="PS50011">
    <property type="entry name" value="PROTEIN_KINASE_DOM"/>
    <property type="match status" value="1"/>
</dbReference>
<sequence>MVLQRNRRRQRKKKGGGAPPPGALAAAAAAGRLQLASEDDGAGSSGEITCSGDAPRLVSGSGAPHAFHDDDTSFFSPVSSSVHLPGGGAVEMLGKPRQRQARAAQGGVDSRNSVEKREYGGSGEEGDGVEPREEEGEWSVTDSDGQYSKHESDDDEFETSPRRIDNEEGDSSYSSPGEEVEEGYDDESNPPLDMSGDDEGEDDEYDEDEDEYGDSAGDLSQQEDDASPGSRKSPDACGSGGASRETTGSVAPGVGSAGAQGDAADADDDAARANMESDMYFTESDDEDAKEYKKGGYHPVEIGEIYNRRYRIEAKLGWGHFSTVWLATDLQSSPLEYVAIKFQKSAKHYTEAAVDEVHLLTAVKKGVENAIWREASKSYSDIVKERLAEAGPLETNNSCLPPPPFSPTSSRTPPPVVVFKENFTHKGPHGEHMCLVFEVLGPNLLSLIKRFNFRGLPMNLVRRVATDVLYGLSYLHDVCDIIHTDLKPENVCVSAYPLPPPVPPTGGAGLVPSLLSAESRKRERRKRKKQNRKQRKKAQAAAEAAAAEKDGAEEKLDKGEAAEDDEEDDEPGAENAGEDAEGGKDAEGQPQAAGDLHGAAAGKVEDQREEESAENTPPYVKGKLRPSRSDPSLLTSYTDSIHAVQGTLNKHMYNYVGYSQFRSPAAYCCPRSGRRVMYWLPIDYDEREEACDAKDKGPQPTGKKGGKRKKGKKAKAAAGEDAKAPTATGAQVGGDKPAAPAKKNEEGDAAAAAQKKKRVPGKEAQQLPLLHDDLLLHPVAEGIYAKQQKASPGGGAGKGDSPQGDAAAAKKGEEEGTTNDSDVLMWGPYVKLAPGEDPPKEMTVVNTTEGRICIKPLPPSSFVFEQPRAVYKLCDLGNACWGNEHFTEDIQTRQYRSPEVIIRAGYDCSADVWSFACMLFELITGDYLFDPKSSQSFDRDEDHLALIIELLGLFPTDFVSRGRLSNKYFRGNSSQLRRIQQLRFWPLDAVLREKYHLPAIEAESLSDFLLPMLVIDPQHRQSAAQMLQHPWLRMRTMQDEIVYAQMRRNMHVSHPAIDGLLHTAPAEEEDAPLARPAPRSIAAHDALTASLVSGAAPGASQAALVAAQHLAHTHLPYESLFAAGLESAGAAAGTGVAALAAPPTAKSPASPALVGGTSSPLVAGAGGASAPARNAYASGALEAAVAALARPSAASSAPGASSVSLSSAAVGLAVVSGGVGAARLPGTLSPVVTVEAGEHAGPQPDQTSPVSACSPLASHPAYPLAAEPRSPLPPAAAAGVAPEGAPAAGERGEEVNSTRSGGAAAAFLGDSPLTGATFHLGAPQQPVSAFGAEVSGAAGSLFSPQLPPQELQQLLMLLPAEKQQALLQEHSVVSAAARAVVDSPVAVRGTISLDGFDQTFLVGRVEQAPTTSSPPSTSFALGRGTGLRTPLSARPSVSDQGPASAAELAAVASSSARGPVARLSQALGAEEQLGSADRRSESFDKQEQLRQQVLAGVASSIIGADRRVLNSTDGFAAMQQQSCSSFTPLGTPGDARVDSRILGTCASDLDFSSEAALTTDVAGADARGAVHVLLPGADGRSQPQASRSTLPSSSASGSFPWPVQGQQQITSAELLAAFKQDQRQVGSCFSFDSHNAGPVSSGAQVKAGGASDLKQHIPYGTCAAQQLALAGAPGVESFGSQQVHPIGGGRENAFSGVTRKEDERGWQPTAVAACQQWRPDCPSINFHPFPAHRHQQLEQLVSQDGVQRQMQHKFQGGEKDQREKLKQQLLRQQEDLTRLLGRAQQQFQQQQQLQQQ</sequence>
<feature type="compositionally biased region" description="Low complexity" evidence="10">
    <location>
        <begin position="1275"/>
        <end position="1289"/>
    </location>
</feature>
<dbReference type="SMART" id="SM00220">
    <property type="entry name" value="S_TKc"/>
    <property type="match status" value="1"/>
</dbReference>
<dbReference type="InterPro" id="IPR000719">
    <property type="entry name" value="Prot_kinase_dom"/>
</dbReference>
<feature type="region of interest" description="Disordered" evidence="10">
    <location>
        <begin position="503"/>
        <end position="631"/>
    </location>
</feature>
<evidence type="ECO:0000256" key="8">
    <source>
        <dbReference type="ARBA" id="ARBA00048679"/>
    </source>
</evidence>
<accession>A0A2A9M2L2</accession>
<dbReference type="PROSITE" id="PS00107">
    <property type="entry name" value="PROTEIN_KINASE_ATP"/>
    <property type="match status" value="1"/>
</dbReference>
<feature type="region of interest" description="Disordered" evidence="10">
    <location>
        <begin position="787"/>
        <end position="822"/>
    </location>
</feature>
<dbReference type="OrthoDB" id="2649at2759"/>
<dbReference type="GO" id="GO:0004674">
    <property type="term" value="F:protein serine/threonine kinase activity"/>
    <property type="evidence" value="ECO:0007669"/>
    <property type="project" value="UniProtKB-KW"/>
</dbReference>
<dbReference type="InterPro" id="IPR017441">
    <property type="entry name" value="Protein_kinase_ATP_BS"/>
</dbReference>
<feature type="compositionally biased region" description="Low complexity" evidence="10">
    <location>
        <begin position="248"/>
        <end position="263"/>
    </location>
</feature>
<keyword evidence="2" id="KW-0723">Serine/threonine-protein kinase</keyword>
<comment type="catalytic activity">
    <reaction evidence="7">
        <text>L-threonyl-[protein] + ATP = O-phospho-L-threonyl-[protein] + ADP + H(+)</text>
        <dbReference type="Rhea" id="RHEA:46608"/>
        <dbReference type="Rhea" id="RHEA-COMP:11060"/>
        <dbReference type="Rhea" id="RHEA-COMP:11605"/>
        <dbReference type="ChEBI" id="CHEBI:15378"/>
        <dbReference type="ChEBI" id="CHEBI:30013"/>
        <dbReference type="ChEBI" id="CHEBI:30616"/>
        <dbReference type="ChEBI" id="CHEBI:61977"/>
        <dbReference type="ChEBI" id="CHEBI:456216"/>
        <dbReference type="EC" id="2.7.11.1"/>
    </reaction>
</comment>
<protein>
    <recommendedName>
        <fullName evidence="1">non-specific serine/threonine protein kinase</fullName>
        <ecNumber evidence="1">2.7.11.1</ecNumber>
    </recommendedName>
</protein>